<dbReference type="Proteomes" id="UP000183988">
    <property type="component" value="Unassembled WGS sequence"/>
</dbReference>
<evidence type="ECO:0000313" key="2">
    <source>
        <dbReference type="Proteomes" id="UP000183988"/>
    </source>
</evidence>
<reference evidence="1 2" key="1">
    <citation type="submission" date="2016-11" db="EMBL/GenBank/DDBJ databases">
        <authorList>
            <person name="Jaros S."/>
            <person name="Januszkiewicz K."/>
            <person name="Wedrychowicz H."/>
        </authorList>
    </citation>
    <scope>NUCLEOTIDE SEQUENCE [LARGE SCALE GENOMIC DNA]</scope>
    <source>
        <strain evidence="1 2">IBRC-M 10683</strain>
    </source>
</reference>
<name>A0A1M5GRV3_9BACI</name>
<evidence type="ECO:0000313" key="1">
    <source>
        <dbReference type="EMBL" id="SHG06232.1"/>
    </source>
</evidence>
<gene>
    <name evidence="1" type="ORF">SAMN05216225_101423</name>
</gene>
<keyword evidence="2" id="KW-1185">Reference proteome</keyword>
<proteinExistence type="predicted"/>
<protein>
    <submittedName>
        <fullName evidence="1">Uncharacterized protein</fullName>
    </submittedName>
</protein>
<dbReference type="STRING" id="930117.SAMN05216225_101423"/>
<organism evidence="1 2">
    <name type="scientific">Ornithinibacillus halophilus</name>
    <dbReference type="NCBI Taxonomy" id="930117"/>
    <lineage>
        <taxon>Bacteria</taxon>
        <taxon>Bacillati</taxon>
        <taxon>Bacillota</taxon>
        <taxon>Bacilli</taxon>
        <taxon>Bacillales</taxon>
        <taxon>Bacillaceae</taxon>
        <taxon>Ornithinibacillus</taxon>
    </lineage>
</organism>
<dbReference type="AlphaFoldDB" id="A0A1M5GRV3"/>
<accession>A0A1M5GRV3</accession>
<sequence length="43" mass="5134">MYVNGERLGEDSGKRDIELMHQNEIKIVNEVIYEVTVLQYHRN</sequence>
<dbReference type="EMBL" id="FQVW01000014">
    <property type="protein sequence ID" value="SHG06232.1"/>
    <property type="molecule type" value="Genomic_DNA"/>
</dbReference>